<feature type="region of interest" description="Disordered" evidence="1">
    <location>
        <begin position="87"/>
        <end position="113"/>
    </location>
</feature>
<dbReference type="EMBL" id="CP095075">
    <property type="protein sequence ID" value="UOR12428.1"/>
    <property type="molecule type" value="Genomic_DNA"/>
</dbReference>
<accession>A0ABY4HC30</accession>
<dbReference type="RefSeq" id="WP_245033229.1">
    <property type="nucleotide sequence ID" value="NZ_CP095075.1"/>
</dbReference>
<feature type="region of interest" description="Disordered" evidence="1">
    <location>
        <begin position="1"/>
        <end position="27"/>
    </location>
</feature>
<keyword evidence="2" id="KW-1133">Transmembrane helix</keyword>
<evidence type="ECO:0000313" key="4">
    <source>
        <dbReference type="Proteomes" id="UP000830326"/>
    </source>
</evidence>
<sequence length="381" mass="42680">MKHNDEQNERLEKMLHEFPDIKDKKKKAEYYRQLPEESPQQRNSRPRWLVPGLASIMVLLILAIVVPFSLYSMQDGALNTPESFTENQTLTQDNHESSSSPENFPADIRQGDVGQTSEQLTSMLVEEITNEMKPLAVADKNAQHIVPLTMIATEEGEENQTINAEQLGLSKSFLENIDISINKEAREARVTFPNDFTVSGGNAMTTTIVNSIKWAVEPYDIDNILLQTEEGAPVSLGSYGNVTSLSTIKEESFIFKVLESASKDTFFFVPISITQGLSISDALEELKKDEENPQVKSPIPSEVKIQSSHEEGRRLVIELNNPKHFDKQEMLTGIESILITARHFGYDQVVFENTSIGKLGPYQLNESIETPKGLNPIPADQ</sequence>
<proteinExistence type="predicted"/>
<evidence type="ECO:0000256" key="1">
    <source>
        <dbReference type="SAM" id="MobiDB-lite"/>
    </source>
</evidence>
<dbReference type="Proteomes" id="UP000830326">
    <property type="component" value="Chromosome"/>
</dbReference>
<name>A0ABY4HC30_9BACI</name>
<evidence type="ECO:0000256" key="2">
    <source>
        <dbReference type="SAM" id="Phobius"/>
    </source>
</evidence>
<gene>
    <name evidence="3" type="ORF">MUO15_02605</name>
</gene>
<feature type="transmembrane region" description="Helical" evidence="2">
    <location>
        <begin position="48"/>
        <end position="71"/>
    </location>
</feature>
<keyword evidence="2" id="KW-0812">Transmembrane</keyword>
<evidence type="ECO:0000313" key="3">
    <source>
        <dbReference type="EMBL" id="UOR12428.1"/>
    </source>
</evidence>
<feature type="compositionally biased region" description="Polar residues" evidence="1">
    <location>
        <begin position="87"/>
        <end position="102"/>
    </location>
</feature>
<keyword evidence="4" id="KW-1185">Reference proteome</keyword>
<organism evidence="3 4">
    <name type="scientific">Halobacillus amylolyticus</name>
    <dbReference type="NCBI Taxonomy" id="2932259"/>
    <lineage>
        <taxon>Bacteria</taxon>
        <taxon>Bacillati</taxon>
        <taxon>Bacillota</taxon>
        <taxon>Bacilli</taxon>
        <taxon>Bacillales</taxon>
        <taxon>Bacillaceae</taxon>
        <taxon>Halobacillus</taxon>
    </lineage>
</organism>
<reference evidence="3" key="1">
    <citation type="submission" date="2022-04" db="EMBL/GenBank/DDBJ databases">
        <title>Halobacillus sp. isolated from saltern.</title>
        <authorList>
            <person name="Won M."/>
            <person name="Lee C.-M."/>
            <person name="Woen H.-Y."/>
            <person name="Kwon S.-W."/>
        </authorList>
    </citation>
    <scope>NUCLEOTIDE SEQUENCE</scope>
    <source>
        <strain evidence="3">SSHM10-5</strain>
    </source>
</reference>
<keyword evidence="2" id="KW-0472">Membrane</keyword>
<evidence type="ECO:0008006" key="5">
    <source>
        <dbReference type="Google" id="ProtNLM"/>
    </source>
</evidence>
<protein>
    <recommendedName>
        <fullName evidence="5">Sigma-X negative effector</fullName>
    </recommendedName>
</protein>